<dbReference type="EMBL" id="JH992970">
    <property type="protein sequence ID" value="EKX53236.1"/>
    <property type="molecule type" value="Genomic_DNA"/>
</dbReference>
<dbReference type="FunFam" id="1.10.472.80:FF:000038">
    <property type="entry name" value="TBC1 domain family member 5"/>
    <property type="match status" value="1"/>
</dbReference>
<organism evidence="4">
    <name type="scientific">Guillardia theta (strain CCMP2712)</name>
    <name type="common">Cryptophyte</name>
    <dbReference type="NCBI Taxonomy" id="905079"/>
    <lineage>
        <taxon>Eukaryota</taxon>
        <taxon>Cryptophyceae</taxon>
        <taxon>Pyrenomonadales</taxon>
        <taxon>Geminigeraceae</taxon>
        <taxon>Guillardia</taxon>
    </lineage>
</organism>
<dbReference type="InterPro" id="IPR035969">
    <property type="entry name" value="Rab-GAP_TBC_sf"/>
</dbReference>
<dbReference type="OMA" id="DLEMNWK"/>
<dbReference type="PANTHER" id="PTHR22957:SF337">
    <property type="entry name" value="TBC1 DOMAIN FAMILY MEMBER 5"/>
    <property type="match status" value="1"/>
</dbReference>
<feature type="region of interest" description="Disordered" evidence="2">
    <location>
        <begin position="567"/>
        <end position="623"/>
    </location>
</feature>
<dbReference type="HOGENOM" id="CLU_439083_0_0_1"/>
<evidence type="ECO:0000313" key="5">
    <source>
        <dbReference type="EnsemblProtists" id="EKX53236"/>
    </source>
</evidence>
<reference evidence="6" key="2">
    <citation type="submission" date="2012-11" db="EMBL/GenBank/DDBJ databases">
        <authorList>
            <person name="Kuo A."/>
            <person name="Curtis B.A."/>
            <person name="Tanifuji G."/>
            <person name="Burki F."/>
            <person name="Gruber A."/>
            <person name="Irimia M."/>
            <person name="Maruyama S."/>
            <person name="Arias M.C."/>
            <person name="Ball S.G."/>
            <person name="Gile G.H."/>
            <person name="Hirakawa Y."/>
            <person name="Hopkins J.F."/>
            <person name="Rensing S.A."/>
            <person name="Schmutz J."/>
            <person name="Symeonidi A."/>
            <person name="Elias M."/>
            <person name="Eveleigh R.J."/>
            <person name="Herman E.K."/>
            <person name="Klute M.J."/>
            <person name="Nakayama T."/>
            <person name="Obornik M."/>
            <person name="Reyes-Prieto A."/>
            <person name="Armbrust E.V."/>
            <person name="Aves S.J."/>
            <person name="Beiko R.G."/>
            <person name="Coutinho P."/>
            <person name="Dacks J.B."/>
            <person name="Durnford D.G."/>
            <person name="Fast N.M."/>
            <person name="Green B.R."/>
            <person name="Grisdale C."/>
            <person name="Hempe F."/>
            <person name="Henrissat B."/>
            <person name="Hoppner M.P."/>
            <person name="Ishida K.-I."/>
            <person name="Kim E."/>
            <person name="Koreny L."/>
            <person name="Kroth P.G."/>
            <person name="Liu Y."/>
            <person name="Malik S.-B."/>
            <person name="Maier U.G."/>
            <person name="McRose D."/>
            <person name="Mock T."/>
            <person name="Neilson J.A."/>
            <person name="Onodera N.T."/>
            <person name="Poole A.M."/>
            <person name="Pritham E.J."/>
            <person name="Richards T.A."/>
            <person name="Rocap G."/>
            <person name="Roy S.W."/>
            <person name="Sarai C."/>
            <person name="Schaack S."/>
            <person name="Shirato S."/>
            <person name="Slamovits C.H."/>
            <person name="Spencer D.F."/>
            <person name="Suzuki S."/>
            <person name="Worden A.Z."/>
            <person name="Zauner S."/>
            <person name="Barry K."/>
            <person name="Bell C."/>
            <person name="Bharti A.K."/>
            <person name="Crow J.A."/>
            <person name="Grimwood J."/>
            <person name="Kramer R."/>
            <person name="Lindquist E."/>
            <person name="Lucas S."/>
            <person name="Salamov A."/>
            <person name="McFadden G.I."/>
            <person name="Lane C.E."/>
            <person name="Keeling P.J."/>
            <person name="Gray M.W."/>
            <person name="Grigoriev I.V."/>
            <person name="Archibald J.M."/>
        </authorList>
    </citation>
    <scope>NUCLEOTIDE SEQUENCE</scope>
    <source>
        <strain evidence="6">CCMP2712</strain>
    </source>
</reference>
<keyword evidence="1" id="KW-0343">GTPase activation</keyword>
<protein>
    <recommendedName>
        <fullName evidence="3">Rab-GAP TBC domain-containing protein</fullName>
    </recommendedName>
</protein>
<dbReference type="Gene3D" id="1.10.472.80">
    <property type="entry name" value="Ypt/Rab-GAP domain of gyp1p, domain 3"/>
    <property type="match status" value="1"/>
</dbReference>
<dbReference type="EnsemblProtists" id="EKX53236">
    <property type="protein sequence ID" value="EKX53236"/>
    <property type="gene ID" value="GUITHDRAFT_100942"/>
</dbReference>
<dbReference type="KEGG" id="gtt:GUITHDRAFT_100942"/>
<dbReference type="FunFam" id="1.10.8.270:FF:000011">
    <property type="entry name" value="TBC1 domain family member 5"/>
    <property type="match status" value="1"/>
</dbReference>
<feature type="domain" description="Rab-GAP TBC" evidence="3">
    <location>
        <begin position="38"/>
        <end position="309"/>
    </location>
</feature>
<dbReference type="PANTHER" id="PTHR22957">
    <property type="entry name" value="TBC1 DOMAIN FAMILY MEMBER GTPASE-ACTIVATING PROTEIN"/>
    <property type="match status" value="1"/>
</dbReference>
<dbReference type="SUPFAM" id="SSF47923">
    <property type="entry name" value="Ypt/Rab-GAP domain of gyp1p"/>
    <property type="match status" value="2"/>
</dbReference>
<evidence type="ECO:0000259" key="3">
    <source>
        <dbReference type="PROSITE" id="PS50086"/>
    </source>
</evidence>
<dbReference type="Pfam" id="PF00566">
    <property type="entry name" value="RabGAP-TBC"/>
    <property type="match status" value="1"/>
</dbReference>
<dbReference type="Gene3D" id="1.10.8.270">
    <property type="entry name" value="putative rabgap domain of human tbc1 domain family member 14 like domains"/>
    <property type="match status" value="1"/>
</dbReference>
<reference evidence="5" key="3">
    <citation type="submission" date="2015-06" db="UniProtKB">
        <authorList>
            <consortium name="EnsemblProtists"/>
        </authorList>
    </citation>
    <scope>IDENTIFICATION</scope>
</reference>
<accession>L1JXD2</accession>
<reference evidence="4 6" key="1">
    <citation type="journal article" date="2012" name="Nature">
        <title>Algal genomes reveal evolutionary mosaicism and the fate of nucleomorphs.</title>
        <authorList>
            <consortium name="DOE Joint Genome Institute"/>
            <person name="Curtis B.A."/>
            <person name="Tanifuji G."/>
            <person name="Burki F."/>
            <person name="Gruber A."/>
            <person name="Irimia M."/>
            <person name="Maruyama S."/>
            <person name="Arias M.C."/>
            <person name="Ball S.G."/>
            <person name="Gile G.H."/>
            <person name="Hirakawa Y."/>
            <person name="Hopkins J.F."/>
            <person name="Kuo A."/>
            <person name="Rensing S.A."/>
            <person name="Schmutz J."/>
            <person name="Symeonidi A."/>
            <person name="Elias M."/>
            <person name="Eveleigh R.J."/>
            <person name="Herman E.K."/>
            <person name="Klute M.J."/>
            <person name="Nakayama T."/>
            <person name="Obornik M."/>
            <person name="Reyes-Prieto A."/>
            <person name="Armbrust E.V."/>
            <person name="Aves S.J."/>
            <person name="Beiko R.G."/>
            <person name="Coutinho P."/>
            <person name="Dacks J.B."/>
            <person name="Durnford D.G."/>
            <person name="Fast N.M."/>
            <person name="Green B.R."/>
            <person name="Grisdale C.J."/>
            <person name="Hempel F."/>
            <person name="Henrissat B."/>
            <person name="Hoppner M.P."/>
            <person name="Ishida K."/>
            <person name="Kim E."/>
            <person name="Koreny L."/>
            <person name="Kroth P.G."/>
            <person name="Liu Y."/>
            <person name="Malik S.B."/>
            <person name="Maier U.G."/>
            <person name="McRose D."/>
            <person name="Mock T."/>
            <person name="Neilson J.A."/>
            <person name="Onodera N.T."/>
            <person name="Poole A.M."/>
            <person name="Pritham E.J."/>
            <person name="Richards T.A."/>
            <person name="Rocap G."/>
            <person name="Roy S.W."/>
            <person name="Sarai C."/>
            <person name="Schaack S."/>
            <person name="Shirato S."/>
            <person name="Slamovits C.H."/>
            <person name="Spencer D.F."/>
            <person name="Suzuki S."/>
            <person name="Worden A.Z."/>
            <person name="Zauner S."/>
            <person name="Barry K."/>
            <person name="Bell C."/>
            <person name="Bharti A.K."/>
            <person name="Crow J.A."/>
            <person name="Grimwood J."/>
            <person name="Kramer R."/>
            <person name="Lindquist E."/>
            <person name="Lucas S."/>
            <person name="Salamov A."/>
            <person name="McFadden G.I."/>
            <person name="Lane C.E."/>
            <person name="Keeling P.J."/>
            <person name="Gray M.W."/>
            <person name="Grigoriev I.V."/>
            <person name="Archibald J.M."/>
        </authorList>
    </citation>
    <scope>NUCLEOTIDE SEQUENCE</scope>
    <source>
        <strain evidence="4 6">CCMP2712</strain>
    </source>
</reference>
<dbReference type="PaxDb" id="55529-EKX53236"/>
<dbReference type="PROSITE" id="PS50086">
    <property type="entry name" value="TBC_RABGAP"/>
    <property type="match status" value="1"/>
</dbReference>
<name>L1JXD2_GUITC</name>
<feature type="compositionally biased region" description="Basic and acidic residues" evidence="2">
    <location>
        <begin position="604"/>
        <end position="614"/>
    </location>
</feature>
<feature type="compositionally biased region" description="Low complexity" evidence="2">
    <location>
        <begin position="485"/>
        <end position="510"/>
    </location>
</feature>
<evidence type="ECO:0000256" key="2">
    <source>
        <dbReference type="SAM" id="MobiDB-lite"/>
    </source>
</evidence>
<evidence type="ECO:0000256" key="1">
    <source>
        <dbReference type="ARBA" id="ARBA00022468"/>
    </source>
</evidence>
<feature type="region of interest" description="Disordered" evidence="2">
    <location>
        <begin position="452"/>
        <end position="520"/>
    </location>
</feature>
<sequence>MPQFNLVEELSERIAGGLGDSSSQSWVKLRDQVFEGYLKDSPMRSVCWRVFLGVLPTDSASFLSWVTIMKERRKRYQELKEEFLIDPYKDGGQKDPLHDNPLAQAEGSVWKKYFELQELQKSIMIDIERLNVEDEFLKQEEAQKAMLRVLTVWSNLHSELSYRQGMHELLAPIVAVLHRDMSACRDSVAGMQQDSDERCSVIKTLMDPEHLEHDAFSLFEALMLSSKSSFEPPQKVPKGQTPKPNKAVARCERVQNVLLRDKDHELFLHLQSLQVEPQLYALRWIRLLLGREFHLEDVLYLWDAMFADQLNKSKGQDIELLDYICLSMLTYVRSDLLMKDNMGCLQRLMRYPPVEDVKVFISAARNLREAEQGKKNAISLINGVIVGAAPVPPSAAAMAASKVQEGGRQELARKMQEAMAVLRGLSFPDERAAELSRALADLAAVQQALADPSRPLDVPSKPLPPPLSSLPPPPPSSLPPPVNDPPALLRLPDRPVTTSAPSSTFAASSSYEAFEREPVQQPELAREMKMKEEPLVAVQNEEQKQQELLNKKKLEETNARRKVALSMLLEPTSPDVRSGEDLGSAFDKGRGGAGGGGLRGKSKGLFDDDGKGTQEAEEAEIGN</sequence>
<dbReference type="eggNOG" id="KOG1091">
    <property type="taxonomic scope" value="Eukaryota"/>
</dbReference>
<gene>
    <name evidence="4" type="ORF">GUITHDRAFT_100942</name>
</gene>
<evidence type="ECO:0000313" key="6">
    <source>
        <dbReference type="Proteomes" id="UP000011087"/>
    </source>
</evidence>
<dbReference type="Proteomes" id="UP000011087">
    <property type="component" value="Unassembled WGS sequence"/>
</dbReference>
<dbReference type="RefSeq" id="XP_005840216.1">
    <property type="nucleotide sequence ID" value="XM_005840159.1"/>
</dbReference>
<dbReference type="OrthoDB" id="27140at2759"/>
<dbReference type="GO" id="GO:0005737">
    <property type="term" value="C:cytoplasm"/>
    <property type="evidence" value="ECO:0007669"/>
    <property type="project" value="UniProtKB-ARBA"/>
</dbReference>
<feature type="compositionally biased region" description="Pro residues" evidence="2">
    <location>
        <begin position="461"/>
        <end position="484"/>
    </location>
</feature>
<dbReference type="AlphaFoldDB" id="L1JXD2"/>
<dbReference type="GO" id="GO:0005096">
    <property type="term" value="F:GTPase activator activity"/>
    <property type="evidence" value="ECO:0007669"/>
    <property type="project" value="UniProtKB-KW"/>
</dbReference>
<dbReference type="SMART" id="SM00164">
    <property type="entry name" value="TBC"/>
    <property type="match status" value="1"/>
</dbReference>
<dbReference type="GeneID" id="17310093"/>
<dbReference type="STRING" id="905079.L1JXD2"/>
<proteinExistence type="predicted"/>
<dbReference type="InterPro" id="IPR000195">
    <property type="entry name" value="Rab-GAP-TBC_dom"/>
</dbReference>
<evidence type="ECO:0000313" key="4">
    <source>
        <dbReference type="EMBL" id="EKX53236.1"/>
    </source>
</evidence>
<keyword evidence="6" id="KW-1185">Reference proteome</keyword>